<protein>
    <recommendedName>
        <fullName evidence="8">Major facilitator superfamily (MFS) profile domain-containing protein</fullName>
    </recommendedName>
</protein>
<feature type="transmembrane region" description="Helical" evidence="7">
    <location>
        <begin position="299"/>
        <end position="319"/>
    </location>
</feature>
<sequence>MEEEDLLLPHTEGLLASPNKSSNSFLSEISNLSTRPFLLAFTACSCGAFSFGCILGYTAPTQSRIMRDLNLSIADAIFTFWIDIDCGSNPWSINLWEISRFVWITNIMVLIGWFSIAFAKDVWLLDLGRLLQGISGPVYISEIAPRNVRGSASSLSQLFVGVGLSVLYALGTVVPWRNLAILGSIPCLVILPLLFFIPESPRWLAKVGREKEVEAVLLSLRGAKSDVSDEAAEILEYTQHVKEQQDVNGRGFFKLFQRKYALSLTIGVVLVALPQLGGLNCYTFYTDSIFTSTGVSSDVGFISTSIVQMVGGILGTVLMDVSGRRFSSWNVLGLSRNSHFKNNCWETGTSILALISVMVYFASYGLGMGPIPWIIASEIYPVDVKGAAGTVCNLVSSISSWLVTYFFSFMLQWSSAGTFIIFATAMGLGIVFTAKLVPETKGKSLEEINSIYTESPPENSTIF</sequence>
<dbReference type="GO" id="GO:0051119">
    <property type="term" value="F:sugar transmembrane transporter activity"/>
    <property type="evidence" value="ECO:0007669"/>
    <property type="project" value="InterPro"/>
</dbReference>
<evidence type="ECO:0000256" key="2">
    <source>
        <dbReference type="ARBA" id="ARBA00010992"/>
    </source>
</evidence>
<keyword evidence="3" id="KW-0813">Transport</keyword>
<organism evidence="9 10">
    <name type="scientific">Eutrema salsugineum</name>
    <name type="common">Saltwater cress</name>
    <name type="synonym">Sisymbrium salsugineum</name>
    <dbReference type="NCBI Taxonomy" id="72664"/>
    <lineage>
        <taxon>Eukaryota</taxon>
        <taxon>Viridiplantae</taxon>
        <taxon>Streptophyta</taxon>
        <taxon>Embryophyta</taxon>
        <taxon>Tracheophyta</taxon>
        <taxon>Spermatophyta</taxon>
        <taxon>Magnoliopsida</taxon>
        <taxon>eudicotyledons</taxon>
        <taxon>Gunneridae</taxon>
        <taxon>Pentapetalae</taxon>
        <taxon>rosids</taxon>
        <taxon>malvids</taxon>
        <taxon>Brassicales</taxon>
        <taxon>Brassicaceae</taxon>
        <taxon>Eutremeae</taxon>
        <taxon>Eutrema</taxon>
    </lineage>
</organism>
<comment type="similarity">
    <text evidence="2">Belongs to the major facilitator superfamily. Sugar transporter (TC 2.A.1.1) family.</text>
</comment>
<evidence type="ECO:0000256" key="1">
    <source>
        <dbReference type="ARBA" id="ARBA00004141"/>
    </source>
</evidence>
<dbReference type="Gramene" id="ESQ38123">
    <property type="protein sequence ID" value="ESQ38123"/>
    <property type="gene ID" value="EUTSA_v10029321mg"/>
</dbReference>
<dbReference type="Pfam" id="PF00083">
    <property type="entry name" value="Sugar_tr"/>
    <property type="match status" value="1"/>
</dbReference>
<comment type="subcellular location">
    <subcellularLocation>
        <location evidence="1">Membrane</location>
        <topology evidence="1">Multi-pass membrane protein</topology>
    </subcellularLocation>
</comment>
<feature type="transmembrane region" description="Helical" evidence="7">
    <location>
        <begin position="351"/>
        <end position="375"/>
    </location>
</feature>
<dbReference type="PRINTS" id="PR00171">
    <property type="entry name" value="SUGRTRNSPORT"/>
</dbReference>
<accession>V4LED7</accession>
<feature type="transmembrane region" description="Helical" evidence="7">
    <location>
        <begin position="260"/>
        <end position="279"/>
    </location>
</feature>
<evidence type="ECO:0000256" key="7">
    <source>
        <dbReference type="SAM" id="Phobius"/>
    </source>
</evidence>
<evidence type="ECO:0000256" key="6">
    <source>
        <dbReference type="ARBA" id="ARBA00023136"/>
    </source>
</evidence>
<dbReference type="GO" id="GO:0016020">
    <property type="term" value="C:membrane"/>
    <property type="evidence" value="ECO:0007669"/>
    <property type="project" value="UniProtKB-SubCell"/>
</dbReference>
<dbReference type="SUPFAM" id="SSF103473">
    <property type="entry name" value="MFS general substrate transporter"/>
    <property type="match status" value="1"/>
</dbReference>
<feature type="transmembrane region" description="Helical" evidence="7">
    <location>
        <begin position="419"/>
        <end position="437"/>
    </location>
</feature>
<dbReference type="InterPro" id="IPR020846">
    <property type="entry name" value="MFS_dom"/>
</dbReference>
<name>V4LED7_EUTSA</name>
<evidence type="ECO:0000313" key="10">
    <source>
        <dbReference type="Proteomes" id="UP000030689"/>
    </source>
</evidence>
<gene>
    <name evidence="9" type="ORF">EUTSA_v10029321mg</name>
</gene>
<dbReference type="PANTHER" id="PTHR48021">
    <property type="match status" value="1"/>
</dbReference>
<keyword evidence="6 7" id="KW-0472">Membrane</keyword>
<dbReference type="PROSITE" id="PS50850">
    <property type="entry name" value="MFS"/>
    <property type="match status" value="1"/>
</dbReference>
<evidence type="ECO:0000259" key="8">
    <source>
        <dbReference type="PROSITE" id="PS50850"/>
    </source>
</evidence>
<dbReference type="Proteomes" id="UP000030689">
    <property type="component" value="Unassembled WGS sequence"/>
</dbReference>
<keyword evidence="3" id="KW-0762">Sugar transport</keyword>
<keyword evidence="10" id="KW-1185">Reference proteome</keyword>
<reference evidence="9 10" key="1">
    <citation type="journal article" date="2013" name="Front. Plant Sci.">
        <title>The Reference Genome of the Halophytic Plant Eutrema salsugineum.</title>
        <authorList>
            <person name="Yang R."/>
            <person name="Jarvis D.E."/>
            <person name="Chen H."/>
            <person name="Beilstein M.A."/>
            <person name="Grimwood J."/>
            <person name="Jenkins J."/>
            <person name="Shu S."/>
            <person name="Prochnik S."/>
            <person name="Xin M."/>
            <person name="Ma C."/>
            <person name="Schmutz J."/>
            <person name="Wing R.A."/>
            <person name="Mitchell-Olds T."/>
            <person name="Schumaker K.S."/>
            <person name="Wang X."/>
        </authorList>
    </citation>
    <scope>NUCLEOTIDE SEQUENCE [LARGE SCALE GENOMIC DNA]</scope>
</reference>
<dbReference type="InterPro" id="IPR044775">
    <property type="entry name" value="MFS_ERD6/Tret1-like"/>
</dbReference>
<feature type="transmembrane region" description="Helical" evidence="7">
    <location>
        <begin position="101"/>
        <end position="119"/>
    </location>
</feature>
<evidence type="ECO:0000256" key="4">
    <source>
        <dbReference type="ARBA" id="ARBA00022692"/>
    </source>
</evidence>
<dbReference type="InterPro" id="IPR003663">
    <property type="entry name" value="Sugar/inositol_transpt"/>
</dbReference>
<dbReference type="InterPro" id="IPR036259">
    <property type="entry name" value="MFS_trans_sf"/>
</dbReference>
<proteinExistence type="inferred from homology"/>
<dbReference type="OMA" id="CLVFTTC"/>
<feature type="transmembrane region" description="Helical" evidence="7">
    <location>
        <begin position="37"/>
        <end position="59"/>
    </location>
</feature>
<dbReference type="InterPro" id="IPR050549">
    <property type="entry name" value="MFS_Trehalose_Transporter"/>
</dbReference>
<dbReference type="PANTHER" id="PTHR48021:SF71">
    <property type="entry name" value="SUGAR TRANSPORTER ERD6-LIKE 14"/>
    <property type="match status" value="1"/>
</dbReference>
<evidence type="ECO:0000256" key="3">
    <source>
        <dbReference type="ARBA" id="ARBA00022597"/>
    </source>
</evidence>
<dbReference type="EMBL" id="KI517537">
    <property type="protein sequence ID" value="ESQ38123.1"/>
    <property type="molecule type" value="Genomic_DNA"/>
</dbReference>
<feature type="transmembrane region" description="Helical" evidence="7">
    <location>
        <begin position="179"/>
        <end position="197"/>
    </location>
</feature>
<feature type="domain" description="Major facilitator superfamily (MFS) profile" evidence="8">
    <location>
        <begin position="1"/>
        <end position="441"/>
    </location>
</feature>
<dbReference type="CDD" id="cd17358">
    <property type="entry name" value="MFS_GLUT6_8_Class3_like"/>
    <property type="match status" value="1"/>
</dbReference>
<dbReference type="AlphaFoldDB" id="V4LED7"/>
<dbReference type="InterPro" id="IPR005828">
    <property type="entry name" value="MFS_sugar_transport-like"/>
</dbReference>
<feature type="transmembrane region" description="Helical" evidence="7">
    <location>
        <begin position="387"/>
        <end position="407"/>
    </location>
</feature>
<dbReference type="Gene3D" id="1.20.1250.20">
    <property type="entry name" value="MFS general substrate transporter like domains"/>
    <property type="match status" value="1"/>
</dbReference>
<dbReference type="KEGG" id="eus:EUTSA_v10029321mg"/>
<evidence type="ECO:0000256" key="5">
    <source>
        <dbReference type="ARBA" id="ARBA00022989"/>
    </source>
</evidence>
<keyword evidence="5 7" id="KW-1133">Transmembrane helix</keyword>
<dbReference type="eggNOG" id="KOG0254">
    <property type="taxonomic scope" value="Eukaryota"/>
</dbReference>
<evidence type="ECO:0000313" key="9">
    <source>
        <dbReference type="EMBL" id="ESQ38123.1"/>
    </source>
</evidence>
<keyword evidence="4 7" id="KW-0812">Transmembrane</keyword>